<dbReference type="InterPro" id="IPR027417">
    <property type="entry name" value="P-loop_NTPase"/>
</dbReference>
<dbReference type="CDD" id="cd01428">
    <property type="entry name" value="ADK"/>
    <property type="match status" value="1"/>
</dbReference>
<name>A0A6N1NX88_9VIRU</name>
<evidence type="ECO:0000256" key="1">
    <source>
        <dbReference type="ARBA" id="ARBA00022679"/>
    </source>
</evidence>
<dbReference type="SUPFAM" id="SSF52309">
    <property type="entry name" value="N-(deoxy)ribosyltransferase-like"/>
    <property type="match status" value="1"/>
</dbReference>
<organism evidence="4">
    <name type="scientific">Tupanvirus soda lake</name>
    <dbReference type="NCBI Taxonomy" id="2126985"/>
    <lineage>
        <taxon>Viruses</taxon>
        <taxon>Varidnaviria</taxon>
        <taxon>Bamfordvirae</taxon>
        <taxon>Nucleocytoviricota</taxon>
        <taxon>Megaviricetes</taxon>
        <taxon>Imitervirales</taxon>
        <taxon>Mimiviridae</taxon>
        <taxon>Megamimivirinae</taxon>
        <taxon>Tupanvirus</taxon>
        <taxon>Tupanvirus salinum</taxon>
    </lineage>
</organism>
<proteinExistence type="inferred from homology"/>
<reference evidence="4" key="2">
    <citation type="journal article" date="2018" name="Nat. Commun.">
        <title>Tailed giant Tupanvirus possesses the most complete translational apparatus of the known virosphere.</title>
        <authorList>
            <person name="Abrahao J."/>
            <person name="Silva L."/>
            <person name="Silva L.S."/>
            <person name="Khalil J.Y.B."/>
            <person name="Rodrigues R."/>
            <person name="Arantes T."/>
            <person name="Assis F."/>
            <person name="Boratto P."/>
            <person name="Andrade M."/>
            <person name="Kroon E.G."/>
            <person name="Ribeiro B."/>
            <person name="Bergier I."/>
            <person name="Seligmann H."/>
            <person name="Ghigo E."/>
            <person name="Colson P."/>
            <person name="Levasseur A."/>
            <person name="Kroemer G."/>
            <person name="Raoult D."/>
            <person name="La Scola B."/>
        </authorList>
    </citation>
    <scope>NUCLEOTIDE SEQUENCE [LARGE SCALE GENOMIC DNA]</scope>
    <source>
        <strain evidence="4">Soda lake</strain>
    </source>
</reference>
<dbReference type="GeneID" id="80519295"/>
<keyword evidence="3" id="KW-0418">Kinase</keyword>
<dbReference type="KEGG" id="vg:80519295"/>
<dbReference type="RefSeq" id="YP_010782531.1">
    <property type="nucleotide sequence ID" value="NC_075039.1"/>
</dbReference>
<dbReference type="Gene3D" id="3.40.50.450">
    <property type="match status" value="1"/>
</dbReference>
<dbReference type="PRINTS" id="PR00094">
    <property type="entry name" value="ADENYLTKNASE"/>
</dbReference>
<keyword evidence="1" id="KW-0808">Transferase</keyword>
<evidence type="ECO:0008006" key="5">
    <source>
        <dbReference type="Google" id="ProtNLM"/>
    </source>
</evidence>
<dbReference type="HAMAP" id="MF_00235">
    <property type="entry name" value="Adenylate_kinase_Adk"/>
    <property type="match status" value="1"/>
</dbReference>
<dbReference type="SUPFAM" id="SSF52540">
    <property type="entry name" value="P-loop containing nucleoside triphosphate hydrolases"/>
    <property type="match status" value="1"/>
</dbReference>
<protein>
    <recommendedName>
        <fullName evidence="5">Adenylate kinase</fullName>
    </recommendedName>
</protein>
<dbReference type="Pfam" id="PF00406">
    <property type="entry name" value="ADK"/>
    <property type="match status" value="1"/>
</dbReference>
<dbReference type="GO" id="GO:0006139">
    <property type="term" value="P:nucleobase-containing compound metabolic process"/>
    <property type="evidence" value="ECO:0007669"/>
    <property type="project" value="InterPro"/>
</dbReference>
<dbReference type="PANTHER" id="PTHR23359">
    <property type="entry name" value="NUCLEOTIDE KINASE"/>
    <property type="match status" value="1"/>
</dbReference>
<dbReference type="GO" id="GO:0019205">
    <property type="term" value="F:nucleobase-containing compound kinase activity"/>
    <property type="evidence" value="ECO:0007669"/>
    <property type="project" value="InterPro"/>
</dbReference>
<dbReference type="GO" id="GO:0005524">
    <property type="term" value="F:ATP binding"/>
    <property type="evidence" value="ECO:0007669"/>
    <property type="project" value="InterPro"/>
</dbReference>
<evidence type="ECO:0000313" key="4">
    <source>
        <dbReference type="EMBL" id="QKU35848.1"/>
    </source>
</evidence>
<dbReference type="InterPro" id="IPR000850">
    <property type="entry name" value="Adenylat/UMP-CMP_kin"/>
</dbReference>
<sequence>MNIYYSVSVRGSTVSNEMVVQQINILKKYGNVLTEHLASNNIKVVDMGLTNDKIYETDMKLLAEADIVVAECTAASLGVGYIISKAEDLGKPVLCTYFCHPEKDLKLSAMIDGSPKCEKAKYISVQEFNVHVRKFVFKHNKQAKIFLCGPPGSGKSTVAKMLSQKIGLVNISTGQILRDITKDVSNPMTNILNSYIHAGKLVPADIMSEIIIDRLSQKDCLAQGFVLDGYPPSQDDLKNLINNNINPSLVYYFDCTDETAIKRQCYRNERVTDTYDKAMERMRIYHEGIPEYIKLASWYPNTVVVKVNAENEQENVCNIVLDTTNNLLNGHNTNLMESYFPIYPNGTLNTTRFHFHIDAPSHKDLLDVLYDVYAQCPELHGQIKVYPIRDLNLGVQVKDCEAYKSMINFHTIEESNNEAFATGKLGDVIDLDLFSRVLNAVKNRKNQNIKIMVELEEYTDEWIYDTITGENKSVTTYKSNPIDLSPLNQFNQYLINNVPPRELHFAFDIPKNVSETQPINLSKLNRSCQTFGLNNGGWFIFQNKNVWAYRSNEFSFADEEQAFNILIEQSHMLKYVLKDIINYNGDIGCSLELVHGIWTFFK</sequence>
<keyword evidence="2" id="KW-0547">Nucleotide-binding</keyword>
<dbReference type="EMBL" id="KY523104">
    <property type="protein sequence ID" value="QKU35848.1"/>
    <property type="molecule type" value="Genomic_DNA"/>
</dbReference>
<evidence type="ECO:0000256" key="2">
    <source>
        <dbReference type="ARBA" id="ARBA00022741"/>
    </source>
</evidence>
<evidence type="ECO:0000256" key="3">
    <source>
        <dbReference type="ARBA" id="ARBA00022777"/>
    </source>
</evidence>
<dbReference type="Gene3D" id="3.40.50.300">
    <property type="entry name" value="P-loop containing nucleotide triphosphate hydrolases"/>
    <property type="match status" value="1"/>
</dbReference>
<accession>A0A6N1NX88</accession>
<reference evidence="4" key="1">
    <citation type="submission" date="2017-01" db="EMBL/GenBank/DDBJ databases">
        <authorList>
            <person name="Assis F.L."/>
            <person name="Abrahao J.S."/>
            <person name="Silva L."/>
            <person name="Khalil J.B."/>
            <person name="Rodrigues R."/>
            <person name="Silva L.S."/>
            <person name="Arantes T."/>
            <person name="Boratto P."/>
            <person name="Andrade M."/>
            <person name="Kroon E.G."/>
            <person name="Ribeiro B."/>
            <person name="Bergier I."/>
            <person name="Seligmann H."/>
            <person name="Ghigo E."/>
            <person name="Colson P."/>
            <person name="Levasseur A."/>
            <person name="Raoult D."/>
            <person name="Scola B.L."/>
        </authorList>
    </citation>
    <scope>NUCLEOTIDE SEQUENCE</scope>
    <source>
        <strain evidence="4">Soda lake</strain>
    </source>
</reference>